<feature type="repeat" description="PPR" evidence="3">
    <location>
        <begin position="201"/>
        <end position="235"/>
    </location>
</feature>
<accession>S8DEM9</accession>
<dbReference type="EMBL" id="AUSU01006984">
    <property type="protein sequence ID" value="EPS61248.1"/>
    <property type="molecule type" value="Genomic_DNA"/>
</dbReference>
<gene>
    <name evidence="4" type="ORF">M569_13550</name>
</gene>
<comment type="caution">
    <text evidence="4">The sequence shown here is derived from an EMBL/GenBank/DDBJ whole genome shotgun (WGS) entry which is preliminary data.</text>
</comment>
<feature type="non-terminal residue" evidence="4">
    <location>
        <position position="238"/>
    </location>
</feature>
<organism evidence="4 5">
    <name type="scientific">Genlisea aurea</name>
    <dbReference type="NCBI Taxonomy" id="192259"/>
    <lineage>
        <taxon>Eukaryota</taxon>
        <taxon>Viridiplantae</taxon>
        <taxon>Streptophyta</taxon>
        <taxon>Embryophyta</taxon>
        <taxon>Tracheophyta</taxon>
        <taxon>Spermatophyta</taxon>
        <taxon>Magnoliopsida</taxon>
        <taxon>eudicotyledons</taxon>
        <taxon>Gunneridae</taxon>
        <taxon>Pentapetalae</taxon>
        <taxon>asterids</taxon>
        <taxon>lamiids</taxon>
        <taxon>Lamiales</taxon>
        <taxon>Lentibulariaceae</taxon>
        <taxon>Genlisea</taxon>
    </lineage>
</organism>
<dbReference type="PROSITE" id="PS51375">
    <property type="entry name" value="PPR"/>
    <property type="match status" value="4"/>
</dbReference>
<sequence length="238" mass="26669">RELSVRDIQESSDLASALVRSGNTLRAQDLNVILRHFGNLNRLKDLCQLFDWMKQNEKTNFASYSSYIKFIGKGSNSLKALEVYNSIKDESVRTNVSVCNSTLHSLVKAGNHSISLKLFNEMKRAGLLPDVVTYSTLLAGCSKVKDGYVKAMELVREMESRGLAMDTVLYGTIISVCALNNRCEEAQKYFNKMKGEGFSPNSFHYSSLLNAYAYDGNYKKADELIQEMRSAGVNLDKV</sequence>
<feature type="repeat" description="PPR" evidence="3">
    <location>
        <begin position="130"/>
        <end position="165"/>
    </location>
</feature>
<evidence type="ECO:0000256" key="2">
    <source>
        <dbReference type="ARBA" id="ARBA00022737"/>
    </source>
</evidence>
<keyword evidence="5" id="KW-1185">Reference proteome</keyword>
<evidence type="ECO:0000313" key="5">
    <source>
        <dbReference type="Proteomes" id="UP000015453"/>
    </source>
</evidence>
<feature type="non-terminal residue" evidence="4">
    <location>
        <position position="1"/>
    </location>
</feature>
<dbReference type="NCBIfam" id="TIGR00756">
    <property type="entry name" value="PPR"/>
    <property type="match status" value="4"/>
</dbReference>
<dbReference type="Pfam" id="PF13041">
    <property type="entry name" value="PPR_2"/>
    <property type="match status" value="2"/>
</dbReference>
<comment type="similarity">
    <text evidence="1">Belongs to the PPR family. P subfamily.</text>
</comment>
<dbReference type="InterPro" id="IPR011990">
    <property type="entry name" value="TPR-like_helical_dom_sf"/>
</dbReference>
<evidence type="ECO:0008006" key="6">
    <source>
        <dbReference type="Google" id="ProtNLM"/>
    </source>
</evidence>
<dbReference type="OrthoDB" id="185373at2759"/>
<dbReference type="InterPro" id="IPR002885">
    <property type="entry name" value="PPR_rpt"/>
</dbReference>
<dbReference type="Gene3D" id="1.25.40.10">
    <property type="entry name" value="Tetratricopeptide repeat domain"/>
    <property type="match status" value="2"/>
</dbReference>
<name>S8DEM9_9LAMI</name>
<feature type="repeat" description="PPR" evidence="3">
    <location>
        <begin position="95"/>
        <end position="129"/>
    </location>
</feature>
<reference evidence="4 5" key="1">
    <citation type="journal article" date="2013" name="BMC Genomics">
        <title>The miniature genome of a carnivorous plant Genlisea aurea contains a low number of genes and short non-coding sequences.</title>
        <authorList>
            <person name="Leushkin E.V."/>
            <person name="Sutormin R.A."/>
            <person name="Nabieva E.R."/>
            <person name="Penin A.A."/>
            <person name="Kondrashov A.S."/>
            <person name="Logacheva M.D."/>
        </authorList>
    </citation>
    <scope>NUCLEOTIDE SEQUENCE [LARGE SCALE GENOMIC DNA]</scope>
</reference>
<keyword evidence="2" id="KW-0677">Repeat</keyword>
<evidence type="ECO:0000256" key="3">
    <source>
        <dbReference type="PROSITE-ProRule" id="PRU00708"/>
    </source>
</evidence>
<evidence type="ECO:0000313" key="4">
    <source>
        <dbReference type="EMBL" id="EPS61248.1"/>
    </source>
</evidence>
<feature type="repeat" description="PPR" evidence="3">
    <location>
        <begin position="166"/>
        <end position="200"/>
    </location>
</feature>
<dbReference type="PANTHER" id="PTHR47447:SF17">
    <property type="entry name" value="OS12G0638900 PROTEIN"/>
    <property type="match status" value="1"/>
</dbReference>
<proteinExistence type="inferred from homology"/>
<dbReference type="AlphaFoldDB" id="S8DEM9"/>
<evidence type="ECO:0000256" key="1">
    <source>
        <dbReference type="ARBA" id="ARBA00007626"/>
    </source>
</evidence>
<protein>
    <recommendedName>
        <fullName evidence="6">Pentacotripeptide-repeat region of PRORP domain-containing protein</fullName>
    </recommendedName>
</protein>
<dbReference type="PANTHER" id="PTHR47447">
    <property type="entry name" value="OS03G0856100 PROTEIN"/>
    <property type="match status" value="1"/>
</dbReference>
<dbReference type="Proteomes" id="UP000015453">
    <property type="component" value="Unassembled WGS sequence"/>
</dbReference>